<accession>A0ACB7TN76</accession>
<proteinExistence type="predicted"/>
<keyword evidence="2" id="KW-1185">Reference proteome</keyword>
<comment type="caution">
    <text evidence="1">The sequence shown here is derived from an EMBL/GenBank/DDBJ whole genome shotgun (WGS) entry which is preliminary data.</text>
</comment>
<dbReference type="EMBL" id="CM023481">
    <property type="protein sequence ID" value="KAH6948508.1"/>
    <property type="molecule type" value="Genomic_DNA"/>
</dbReference>
<protein>
    <submittedName>
        <fullName evidence="1">Uncharacterized protein</fullName>
    </submittedName>
</protein>
<dbReference type="Proteomes" id="UP000821845">
    <property type="component" value="Chromosome 1"/>
</dbReference>
<sequence length="269" mass="29290">MRALWYSRKHWVVSVGLCNYELSLSRRARLGCCTLRGHRRTKQAIAAPRLDHGSSTLTDGGPVVARPCLPDSGLIRTTDAAAPRALRVRRVTRRVRSGYRSVTNDGRDLRDISIALIASMAEPVFSGPFVFRILPLQRKMDLPRSRAPQLFFLPLSQATLRFLGPVTMGSAAGNAQLTHAVRRTLMYSAFGLKCVVSPSTFPLSSSPPWPQRVPNHCTAPPSHTWRGSHAGALAPDRPAFVLSEGKPPIGRKESGGAPNRQCLLAASAV</sequence>
<name>A0ACB7TN76_HYAAI</name>
<evidence type="ECO:0000313" key="2">
    <source>
        <dbReference type="Proteomes" id="UP000821845"/>
    </source>
</evidence>
<organism evidence="1 2">
    <name type="scientific">Hyalomma asiaticum</name>
    <name type="common">Tick</name>
    <dbReference type="NCBI Taxonomy" id="266040"/>
    <lineage>
        <taxon>Eukaryota</taxon>
        <taxon>Metazoa</taxon>
        <taxon>Ecdysozoa</taxon>
        <taxon>Arthropoda</taxon>
        <taxon>Chelicerata</taxon>
        <taxon>Arachnida</taxon>
        <taxon>Acari</taxon>
        <taxon>Parasitiformes</taxon>
        <taxon>Ixodida</taxon>
        <taxon>Ixodoidea</taxon>
        <taxon>Ixodidae</taxon>
        <taxon>Hyalomminae</taxon>
        <taxon>Hyalomma</taxon>
    </lineage>
</organism>
<gene>
    <name evidence="1" type="ORF">HPB50_024945</name>
</gene>
<evidence type="ECO:0000313" key="1">
    <source>
        <dbReference type="EMBL" id="KAH6948508.1"/>
    </source>
</evidence>
<reference evidence="1" key="1">
    <citation type="submission" date="2020-05" db="EMBL/GenBank/DDBJ databases">
        <title>Large-scale comparative analyses of tick genomes elucidate their genetic diversity and vector capacities.</title>
        <authorList>
            <person name="Jia N."/>
            <person name="Wang J."/>
            <person name="Shi W."/>
            <person name="Du L."/>
            <person name="Sun Y."/>
            <person name="Zhan W."/>
            <person name="Jiang J."/>
            <person name="Wang Q."/>
            <person name="Zhang B."/>
            <person name="Ji P."/>
            <person name="Sakyi L.B."/>
            <person name="Cui X."/>
            <person name="Yuan T."/>
            <person name="Jiang B."/>
            <person name="Yang W."/>
            <person name="Lam T.T.-Y."/>
            <person name="Chang Q."/>
            <person name="Ding S."/>
            <person name="Wang X."/>
            <person name="Zhu J."/>
            <person name="Ruan X."/>
            <person name="Zhao L."/>
            <person name="Wei J."/>
            <person name="Que T."/>
            <person name="Du C."/>
            <person name="Cheng J."/>
            <person name="Dai P."/>
            <person name="Han X."/>
            <person name="Huang E."/>
            <person name="Gao Y."/>
            <person name="Liu J."/>
            <person name="Shao H."/>
            <person name="Ye R."/>
            <person name="Li L."/>
            <person name="Wei W."/>
            <person name="Wang X."/>
            <person name="Wang C."/>
            <person name="Yang T."/>
            <person name="Huo Q."/>
            <person name="Li W."/>
            <person name="Guo W."/>
            <person name="Chen H."/>
            <person name="Zhou L."/>
            <person name="Ni X."/>
            <person name="Tian J."/>
            <person name="Zhou Y."/>
            <person name="Sheng Y."/>
            <person name="Liu T."/>
            <person name="Pan Y."/>
            <person name="Xia L."/>
            <person name="Li J."/>
            <person name="Zhao F."/>
            <person name="Cao W."/>
        </authorList>
    </citation>
    <scope>NUCLEOTIDE SEQUENCE</scope>
    <source>
        <strain evidence="1">Hyas-2018</strain>
    </source>
</reference>